<dbReference type="InterPro" id="IPR005586">
    <property type="entry name" value="ABC_trans_aux"/>
</dbReference>
<reference evidence="4 5" key="1">
    <citation type="journal article" date="2018" name="Arch. Microbiol.">
        <title>New insights into the metabolic potential of the phototrophic purple bacterium Rhodopila globiformis DSM 161(T) from its draft genome sequence and evidence for a vanadium-dependent nitrogenase.</title>
        <authorList>
            <person name="Imhoff J.F."/>
            <person name="Rahn T."/>
            <person name="Kunzel S."/>
            <person name="Neulinger S.C."/>
        </authorList>
    </citation>
    <scope>NUCLEOTIDE SEQUENCE [LARGE SCALE GENOMIC DNA]</scope>
    <source>
        <strain evidence="4 5">DSM 161</strain>
    </source>
</reference>
<dbReference type="SUPFAM" id="SSF159594">
    <property type="entry name" value="XCC0632-like"/>
    <property type="match status" value="1"/>
</dbReference>
<evidence type="ECO:0000313" key="4">
    <source>
        <dbReference type="EMBL" id="PPQ35033.1"/>
    </source>
</evidence>
<dbReference type="OrthoDB" id="7064073at2"/>
<dbReference type="Proteomes" id="UP000239724">
    <property type="component" value="Unassembled WGS sequence"/>
</dbReference>
<gene>
    <name evidence="4" type="ORF">CCS01_09020</name>
</gene>
<dbReference type="PROSITE" id="PS51257">
    <property type="entry name" value="PROKAR_LIPOPROTEIN"/>
    <property type="match status" value="1"/>
</dbReference>
<comment type="caution">
    <text evidence="4">The sequence shown here is derived from an EMBL/GenBank/DDBJ whole genome shotgun (WGS) entry which is preliminary data.</text>
</comment>
<feature type="chain" id="PRO_5015740939" description="ABC-type transport auxiliary lipoprotein component domain-containing protein" evidence="2">
    <location>
        <begin position="21"/>
        <end position="209"/>
    </location>
</feature>
<evidence type="ECO:0000256" key="1">
    <source>
        <dbReference type="SAM" id="MobiDB-lite"/>
    </source>
</evidence>
<dbReference type="Gene3D" id="3.40.50.10610">
    <property type="entry name" value="ABC-type transport auxiliary lipoprotein component"/>
    <property type="match status" value="1"/>
</dbReference>
<evidence type="ECO:0000259" key="3">
    <source>
        <dbReference type="Pfam" id="PF03886"/>
    </source>
</evidence>
<accession>A0A2S6NJI7</accession>
<organism evidence="4 5">
    <name type="scientific">Rhodopila globiformis</name>
    <name type="common">Rhodopseudomonas globiformis</name>
    <dbReference type="NCBI Taxonomy" id="1071"/>
    <lineage>
        <taxon>Bacteria</taxon>
        <taxon>Pseudomonadati</taxon>
        <taxon>Pseudomonadota</taxon>
        <taxon>Alphaproteobacteria</taxon>
        <taxon>Acetobacterales</taxon>
        <taxon>Acetobacteraceae</taxon>
        <taxon>Rhodopila</taxon>
    </lineage>
</organism>
<evidence type="ECO:0000256" key="2">
    <source>
        <dbReference type="SAM" id="SignalP"/>
    </source>
</evidence>
<dbReference type="AlphaFoldDB" id="A0A2S6NJI7"/>
<sequence length="209" mass="22659">MISLDRRAMIALTTAGAALAACSSPNPRLYTLAPAPGVVQGRGPHVVLLHQVAIARYLERPEIVRSSEHYRLDVMANDTWGEPLSAMIGRVLAENLSQRLPGTTFVTSDSAISAKENAAVGVNILRMDLDATRTLILAAQASVTFIEPERPGLMRSLRTTVPVPSGRIAEEVRAMSIALGRLADEIAVMLHEPPRPPPPRPAHRARHRH</sequence>
<dbReference type="EMBL" id="NHRY01000080">
    <property type="protein sequence ID" value="PPQ35033.1"/>
    <property type="molecule type" value="Genomic_DNA"/>
</dbReference>
<dbReference type="InterPro" id="IPR006311">
    <property type="entry name" value="TAT_signal"/>
</dbReference>
<dbReference type="PROSITE" id="PS51318">
    <property type="entry name" value="TAT"/>
    <property type="match status" value="1"/>
</dbReference>
<name>A0A2S6NJI7_RHOGL</name>
<protein>
    <recommendedName>
        <fullName evidence="3">ABC-type transport auxiliary lipoprotein component domain-containing protein</fullName>
    </recommendedName>
</protein>
<keyword evidence="5" id="KW-1185">Reference proteome</keyword>
<dbReference type="RefSeq" id="WP_104518522.1">
    <property type="nucleotide sequence ID" value="NZ_NHRY01000080.1"/>
</dbReference>
<proteinExistence type="predicted"/>
<feature type="signal peptide" evidence="2">
    <location>
        <begin position="1"/>
        <end position="20"/>
    </location>
</feature>
<evidence type="ECO:0000313" key="5">
    <source>
        <dbReference type="Proteomes" id="UP000239724"/>
    </source>
</evidence>
<dbReference type="Pfam" id="PF03886">
    <property type="entry name" value="ABC_trans_aux"/>
    <property type="match status" value="1"/>
</dbReference>
<feature type="region of interest" description="Disordered" evidence="1">
    <location>
        <begin position="190"/>
        <end position="209"/>
    </location>
</feature>
<feature type="domain" description="ABC-type transport auxiliary lipoprotein component" evidence="3">
    <location>
        <begin position="30"/>
        <end position="187"/>
    </location>
</feature>
<keyword evidence="2" id="KW-0732">Signal</keyword>